<reference evidence="2" key="1">
    <citation type="submission" date="2016-11" db="UniProtKB">
        <authorList>
            <consortium name="WormBaseParasite"/>
        </authorList>
    </citation>
    <scope>IDENTIFICATION</scope>
    <source>
        <strain evidence="2">KR3021</strain>
    </source>
</reference>
<dbReference type="WBParaSite" id="RSKR_0001034700.1">
    <property type="protein sequence ID" value="RSKR_0001034700.1"/>
    <property type="gene ID" value="RSKR_0001034700"/>
</dbReference>
<proteinExistence type="predicted"/>
<accession>A0AC35UDN0</accession>
<protein>
    <submittedName>
        <fullName evidence="2">PAP-associated domain-containing protein</fullName>
    </submittedName>
</protein>
<dbReference type="Proteomes" id="UP000095286">
    <property type="component" value="Unplaced"/>
</dbReference>
<evidence type="ECO:0000313" key="2">
    <source>
        <dbReference type="WBParaSite" id="RSKR_0001034700.1"/>
    </source>
</evidence>
<sequence>MKISGRYYNNGVETSRETQHNNRPRFNKNYSGKFTGRQSNSFYNGPYTHPYMIKDDFDHESQTSSLIQSFAENEKSGDVRKQMPNHDLNKVKRPKKKIPKELKMMMIEQPNFSQPPPPSPLTYHHSNNPIAPKFPGLDSRGRTFIQRMDQLSENIFHYHSTVSQTEANLNRKLYLRDMIYYTISPMFPLCGLYIVGSSLNGFGNNGSDMDLCLMVTNKELDQRKDAVPILNAIKNKMSKIEWVGNLQLIVAKVPILRITFGAPFQDIVVDLNANNSVGIKNTHLLCAYSNFDWRVRPLVSVIKEWAKKRGMNDANKSSFTSYSLVLMVIHYLQSGIPVKILPSLQNMFPERFNNKCDVRNLNVALSLDLPPTDKWKFNSDISLGEMLLGFFKYYATEFDYDEDAISVRLGTKLTRKDMFNSDVPHNMKSQWRCICIEEPFTYLNTAHSVYDTHVFKAIKNCFLLSYRALLRSGDFHQLMNGPSIQDELGNYALIPPGGVFFNSPKNGSNIYSHVSDCSTEPKKEPLDTENKYDLKNNFTSLANAKSLSTLKNCIQKEYQKKNTKPRTTLCELGLNKVTTIK</sequence>
<name>A0AC35UDN0_9BILA</name>
<organism evidence="1 2">
    <name type="scientific">Rhabditophanes sp. KR3021</name>
    <dbReference type="NCBI Taxonomy" id="114890"/>
    <lineage>
        <taxon>Eukaryota</taxon>
        <taxon>Metazoa</taxon>
        <taxon>Ecdysozoa</taxon>
        <taxon>Nematoda</taxon>
        <taxon>Chromadorea</taxon>
        <taxon>Rhabditida</taxon>
        <taxon>Tylenchina</taxon>
        <taxon>Panagrolaimomorpha</taxon>
        <taxon>Strongyloidoidea</taxon>
        <taxon>Alloionematidae</taxon>
        <taxon>Rhabditophanes</taxon>
    </lineage>
</organism>
<evidence type="ECO:0000313" key="1">
    <source>
        <dbReference type="Proteomes" id="UP000095286"/>
    </source>
</evidence>